<accession>A0A5J4N3I3</accession>
<reference evidence="2 3" key="1">
    <citation type="journal article" date="2019" name="Gigascience">
        <title>Whole-genome sequence of the oriental lung fluke Paragonimus westermani.</title>
        <authorList>
            <person name="Oey H."/>
            <person name="Zakrzewski M."/>
            <person name="Narain K."/>
            <person name="Devi K.R."/>
            <person name="Agatsuma T."/>
            <person name="Nawaratna S."/>
            <person name="Gobert G.N."/>
            <person name="Jones M.K."/>
            <person name="Ragan M.A."/>
            <person name="McManus D.P."/>
            <person name="Krause L."/>
        </authorList>
    </citation>
    <scope>NUCLEOTIDE SEQUENCE [LARGE SCALE GENOMIC DNA]</scope>
    <source>
        <strain evidence="2 3">IND2009</strain>
    </source>
</reference>
<name>A0A5J4N3I3_9TREM</name>
<keyword evidence="1" id="KW-0732">Signal</keyword>
<dbReference type="Proteomes" id="UP000324629">
    <property type="component" value="Unassembled WGS sequence"/>
</dbReference>
<comment type="caution">
    <text evidence="2">The sequence shown here is derived from an EMBL/GenBank/DDBJ whole genome shotgun (WGS) entry which is preliminary data.</text>
</comment>
<organism evidence="2 3">
    <name type="scientific">Paragonimus westermani</name>
    <dbReference type="NCBI Taxonomy" id="34504"/>
    <lineage>
        <taxon>Eukaryota</taxon>
        <taxon>Metazoa</taxon>
        <taxon>Spiralia</taxon>
        <taxon>Lophotrochozoa</taxon>
        <taxon>Platyhelminthes</taxon>
        <taxon>Trematoda</taxon>
        <taxon>Digenea</taxon>
        <taxon>Plagiorchiida</taxon>
        <taxon>Troglotremata</taxon>
        <taxon>Troglotrematidae</taxon>
        <taxon>Paragonimus</taxon>
    </lineage>
</organism>
<evidence type="ECO:0008006" key="4">
    <source>
        <dbReference type="Google" id="ProtNLM"/>
    </source>
</evidence>
<evidence type="ECO:0000313" key="3">
    <source>
        <dbReference type="Proteomes" id="UP000324629"/>
    </source>
</evidence>
<feature type="signal peptide" evidence="1">
    <location>
        <begin position="1"/>
        <end position="19"/>
    </location>
</feature>
<protein>
    <recommendedName>
        <fullName evidence="4">Secreted protein</fullName>
    </recommendedName>
</protein>
<dbReference type="EMBL" id="QNGE01014674">
    <property type="protein sequence ID" value="KAA3670093.1"/>
    <property type="molecule type" value="Genomic_DNA"/>
</dbReference>
<gene>
    <name evidence="2" type="ORF">DEA37_0011081</name>
</gene>
<dbReference type="AlphaFoldDB" id="A0A5J4N3I3"/>
<feature type="chain" id="PRO_5023876046" description="Secreted protein" evidence="1">
    <location>
        <begin position="20"/>
        <end position="90"/>
    </location>
</feature>
<evidence type="ECO:0000313" key="2">
    <source>
        <dbReference type="EMBL" id="KAA3670093.1"/>
    </source>
</evidence>
<proteinExistence type="predicted"/>
<keyword evidence="3" id="KW-1185">Reference proteome</keyword>
<sequence>MHLYAIRRKTLFFLPLVYGMFWTQNEQRRCLAIHCRRVSLSNTLDRSLCVDDRDVIPLNQQPALLTELYSGRWDADMMKAIACSLYWRRN</sequence>
<evidence type="ECO:0000256" key="1">
    <source>
        <dbReference type="SAM" id="SignalP"/>
    </source>
</evidence>